<dbReference type="InterPro" id="IPR011050">
    <property type="entry name" value="Pectin_lyase_fold/virulence"/>
</dbReference>
<evidence type="ECO:0000256" key="1">
    <source>
        <dbReference type="SAM" id="SignalP"/>
    </source>
</evidence>
<keyword evidence="1" id="KW-0732">Signal</keyword>
<dbReference type="PATRIC" id="fig|1353533.3.peg.4743"/>
<dbReference type="EMBL" id="AUSV01000133">
    <property type="protein sequence ID" value="ESP90933.1"/>
    <property type="molecule type" value="Genomic_DNA"/>
</dbReference>
<feature type="signal peptide" evidence="1">
    <location>
        <begin position="1"/>
        <end position="20"/>
    </location>
</feature>
<evidence type="ECO:0000313" key="3">
    <source>
        <dbReference type="Proteomes" id="UP000017820"/>
    </source>
</evidence>
<sequence>MYKPLILGSLSLMLIKPALAATVNMDPSCSVATDVNNQCQAAFIRAVNQAGPNGTVHFTKGVYNDIGFYRWNFSGQVIYEGFKITGDGMHQVRINASSRGWDFRGMKNVSIENVEIVGASGNQGNLINAGAEAKEGKFNLYRVSLRNAGVDLINLNGFNEVSIVIGSLIESGLAGRKESDGVRPQGSGITISNINKGLINNTYFSATRKVGVLAMLNVNNLTLSNNTFRLRNSGVETAYSPMGGACFYQSSVNNKNIKFLNNQCTDYYVNGIRVMGKGMEVLGNHFNHDKTLDPTCRNTRIYPVVDQYSTKKYAVKREYSSGTVFSKSGYRDNCFGYGWGTPETWNTNTISHRIHPL</sequence>
<evidence type="ECO:0000313" key="2">
    <source>
        <dbReference type="EMBL" id="ESP90933.1"/>
    </source>
</evidence>
<name>V4HMF6_PSEL2</name>
<comment type="caution">
    <text evidence="2">The sequence shown here is derived from an EMBL/GenBank/DDBJ whole genome shotgun (WGS) entry which is preliminary data.</text>
</comment>
<proteinExistence type="predicted"/>
<evidence type="ECO:0008006" key="4">
    <source>
        <dbReference type="Google" id="ProtNLM"/>
    </source>
</evidence>
<dbReference type="RefSeq" id="WP_023401579.1">
    <property type="nucleotide sequence ID" value="NZ_AUSV01000133.1"/>
</dbReference>
<dbReference type="SUPFAM" id="SSF51126">
    <property type="entry name" value="Pectin lyase-like"/>
    <property type="match status" value="1"/>
</dbReference>
<gene>
    <name evidence="2" type="ORF">PL2TA16_01324</name>
</gene>
<feature type="chain" id="PRO_5004718633" description="Right handed beta helix domain-containing protein" evidence="1">
    <location>
        <begin position="21"/>
        <end position="357"/>
    </location>
</feature>
<dbReference type="InterPro" id="IPR012334">
    <property type="entry name" value="Pectin_lyas_fold"/>
</dbReference>
<accession>V4HMF6</accession>
<protein>
    <recommendedName>
        <fullName evidence="4">Right handed beta helix domain-containing protein</fullName>
    </recommendedName>
</protein>
<dbReference type="GeneID" id="29918962"/>
<organism evidence="2 3">
    <name type="scientific">Pseudoalteromonas luteoviolacea (strain 2ta16)</name>
    <dbReference type="NCBI Taxonomy" id="1353533"/>
    <lineage>
        <taxon>Bacteria</taxon>
        <taxon>Pseudomonadati</taxon>
        <taxon>Pseudomonadota</taxon>
        <taxon>Gammaproteobacteria</taxon>
        <taxon>Alteromonadales</taxon>
        <taxon>Pseudoalteromonadaceae</taxon>
        <taxon>Pseudoalteromonas</taxon>
    </lineage>
</organism>
<dbReference type="Gene3D" id="2.160.20.10">
    <property type="entry name" value="Single-stranded right-handed beta-helix, Pectin lyase-like"/>
    <property type="match status" value="1"/>
</dbReference>
<reference evidence="2 3" key="1">
    <citation type="submission" date="2013-07" db="EMBL/GenBank/DDBJ databases">
        <title>Draft genome sequence of Pseudoalteromonas luteoviolacea 2ta16.</title>
        <authorList>
            <person name="Allen E.E."/>
            <person name="Azam F."/>
            <person name="Podell S."/>
        </authorList>
    </citation>
    <scope>NUCLEOTIDE SEQUENCE [LARGE SCALE GENOMIC DNA]</scope>
    <source>
        <strain evidence="2 3">2ta16</strain>
    </source>
</reference>
<dbReference type="AlphaFoldDB" id="V4HMF6"/>
<dbReference type="Proteomes" id="UP000017820">
    <property type="component" value="Unassembled WGS sequence"/>
</dbReference>